<feature type="region of interest" description="Disordered" evidence="1">
    <location>
        <begin position="112"/>
        <end position="141"/>
    </location>
</feature>
<evidence type="ECO:0000313" key="2">
    <source>
        <dbReference type="EMBL" id="MBB4966326.1"/>
    </source>
</evidence>
<evidence type="ECO:0000256" key="1">
    <source>
        <dbReference type="SAM" id="MobiDB-lite"/>
    </source>
</evidence>
<organism evidence="2 3">
    <name type="scientific">Saccharothrix violaceirubra</name>
    <dbReference type="NCBI Taxonomy" id="413306"/>
    <lineage>
        <taxon>Bacteria</taxon>
        <taxon>Bacillati</taxon>
        <taxon>Actinomycetota</taxon>
        <taxon>Actinomycetes</taxon>
        <taxon>Pseudonocardiales</taxon>
        <taxon>Pseudonocardiaceae</taxon>
        <taxon>Saccharothrix</taxon>
    </lineage>
</organism>
<evidence type="ECO:0000313" key="3">
    <source>
        <dbReference type="Proteomes" id="UP000542674"/>
    </source>
</evidence>
<dbReference type="RefSeq" id="WP_184670252.1">
    <property type="nucleotide sequence ID" value="NZ_BAABAI010000026.1"/>
</dbReference>
<reference evidence="2 3" key="1">
    <citation type="submission" date="2020-08" db="EMBL/GenBank/DDBJ databases">
        <title>Sequencing the genomes of 1000 actinobacteria strains.</title>
        <authorList>
            <person name="Klenk H.-P."/>
        </authorList>
    </citation>
    <scope>NUCLEOTIDE SEQUENCE [LARGE SCALE GENOMIC DNA]</scope>
    <source>
        <strain evidence="2 3">DSM 45084</strain>
    </source>
</reference>
<name>A0A7W7T4W4_9PSEU</name>
<gene>
    <name evidence="2" type="ORF">F4559_003685</name>
</gene>
<dbReference type="AlphaFoldDB" id="A0A7W7T4W4"/>
<dbReference type="Proteomes" id="UP000542674">
    <property type="component" value="Unassembled WGS sequence"/>
</dbReference>
<proteinExistence type="predicted"/>
<dbReference type="EMBL" id="JACHJS010000001">
    <property type="protein sequence ID" value="MBB4966326.1"/>
    <property type="molecule type" value="Genomic_DNA"/>
</dbReference>
<comment type="caution">
    <text evidence="2">The sequence shown here is derived from an EMBL/GenBank/DDBJ whole genome shotgun (WGS) entry which is preliminary data.</text>
</comment>
<sequence length="141" mass="15790">MNDWTTDPISYVDSSVFAPDNGERWAREHWLNVPGPFYPGETDTCRTGRLSAPRHVLYGGEFPNEFVHRQPRTRDEVDRVVEAAACEVGRVRLRRRRAVDAGRLCRLVGRTGRGRGAHRGTDRDVAGGVPRVHAGDGGRRT</sequence>
<protein>
    <submittedName>
        <fullName evidence="2">Uncharacterized protein</fullName>
    </submittedName>
</protein>
<keyword evidence="3" id="KW-1185">Reference proteome</keyword>
<accession>A0A7W7T4W4</accession>